<accession>S0EVL7</accession>
<dbReference type="eggNOG" id="COG4249">
    <property type="taxonomic scope" value="Bacteria"/>
</dbReference>
<dbReference type="HOGENOM" id="CLU_042272_0_0_0"/>
<dbReference type="KEGG" id="ccz:CCALI_02042"/>
<evidence type="ECO:0000256" key="1">
    <source>
        <dbReference type="SAM" id="SignalP"/>
    </source>
</evidence>
<organism evidence="2 3">
    <name type="scientific">Chthonomonas calidirosea (strain DSM 23976 / ICMP 18418 / T49)</name>
    <dbReference type="NCBI Taxonomy" id="1303518"/>
    <lineage>
        <taxon>Bacteria</taxon>
        <taxon>Bacillati</taxon>
        <taxon>Armatimonadota</taxon>
        <taxon>Chthonomonadia</taxon>
        <taxon>Chthonomonadales</taxon>
        <taxon>Chthonomonadaceae</taxon>
        <taxon>Chthonomonas</taxon>
    </lineage>
</organism>
<dbReference type="STRING" id="454171.CP488_02047"/>
<dbReference type="AlphaFoldDB" id="S0EVL7"/>
<feature type="signal peptide" evidence="1">
    <location>
        <begin position="1"/>
        <end position="26"/>
    </location>
</feature>
<keyword evidence="1" id="KW-0732">Signal</keyword>
<dbReference type="OrthoDB" id="502727at2"/>
<name>S0EVL7_CHTCT</name>
<evidence type="ECO:0000313" key="2">
    <source>
        <dbReference type="EMBL" id="CCW35849.1"/>
    </source>
</evidence>
<dbReference type="PATRIC" id="fig|1303518.3.peg.2107"/>
<evidence type="ECO:0008006" key="4">
    <source>
        <dbReference type="Google" id="ProtNLM"/>
    </source>
</evidence>
<dbReference type="InParanoid" id="S0EVL7"/>
<dbReference type="Proteomes" id="UP000014227">
    <property type="component" value="Chromosome I"/>
</dbReference>
<keyword evidence="3" id="KW-1185">Reference proteome</keyword>
<reference evidence="3" key="1">
    <citation type="submission" date="2013-03" db="EMBL/GenBank/DDBJ databases">
        <title>Genome sequence of Chthonomonas calidirosea, the first sequenced genome from the Armatimonadetes phylum (formally candidate division OP10).</title>
        <authorList>
            <person name="Lee K.C.Y."/>
            <person name="Morgan X.C."/>
            <person name="Dunfield P.F."/>
            <person name="Tamas I."/>
            <person name="Houghton K.M."/>
            <person name="Vyssotski M."/>
            <person name="Ryan J.L.J."/>
            <person name="Lagutin K."/>
            <person name="McDonald I.R."/>
            <person name="Stott M.B."/>
        </authorList>
    </citation>
    <scope>NUCLEOTIDE SEQUENCE [LARGE SCALE GENOMIC DNA]</scope>
    <source>
        <strain evidence="3">DSM 23976 / ICMP 18418 / T49</strain>
    </source>
</reference>
<dbReference type="EMBL" id="HF951689">
    <property type="protein sequence ID" value="CCW35849.1"/>
    <property type="molecule type" value="Genomic_DNA"/>
</dbReference>
<dbReference type="Gene3D" id="3.40.50.1460">
    <property type="match status" value="1"/>
</dbReference>
<dbReference type="RefSeq" id="WP_016483373.1">
    <property type="nucleotide sequence ID" value="NC_021487.1"/>
</dbReference>
<feature type="chain" id="PRO_5004485795" description="Caspase domain" evidence="1">
    <location>
        <begin position="27"/>
        <end position="545"/>
    </location>
</feature>
<proteinExistence type="predicted"/>
<gene>
    <name evidence="2" type="ORF">CCALI_02042</name>
</gene>
<sequence>MKGIFWVRRLLFSGAFLLLCGGLSLPQETQPPLSPPDNGSSLNVLIVGGGPEPDYNQVAIESNVRYVQRLLPANAQCTTLFADGDPKHDTIYYTDPAPISIGQHLYDLLIHEDSTYSADRYRPPHLLRGPDGPSRLSAIRNFFDRMHQQYTTSSDPAPLLLYFTGHGSPDRPTYANNRYDLWKPGPDLDVHTLASLLEQIPPKVPVTLIMVQCFSGGFADLLFGGGDPERPYLDRDLVGFFAALPQREAAGCTSEVNEAEYHDFTSYFFAALTGRDRLGHPVTGADYNHDGRVGMDEAFCYTLIHDPSIDTPVCTSDVFLRHFVQASDQEVFSTPWHDLLRWASPAQRAALEAISDQLQLQGESRAQTAFNLVQDDSNLRTLRARFANAESELEGQLRDDKAILIANFPKLRGRGADREAAKQEAIDWLAQNAQQSPWKDLLEAEKRLENLDAQEEQAECVKARQIRFVRLCKSVVLAHKLLAGQDDVLKERYLKLTKAEGRSLLPPAPAFTETLSQTNTFALQPHHILRPCGCGQSTTHLLKAY</sequence>
<protein>
    <recommendedName>
        <fullName evidence="4">Caspase domain</fullName>
    </recommendedName>
</protein>
<evidence type="ECO:0000313" key="3">
    <source>
        <dbReference type="Proteomes" id="UP000014227"/>
    </source>
</evidence>